<accession>A0ABW4RWE9</accession>
<keyword evidence="3" id="KW-1185">Reference proteome</keyword>
<keyword evidence="1" id="KW-1133">Transmembrane helix</keyword>
<reference evidence="3" key="1">
    <citation type="journal article" date="2019" name="Int. J. Syst. Evol. Microbiol.">
        <title>The Global Catalogue of Microorganisms (GCM) 10K type strain sequencing project: providing services to taxonomists for standard genome sequencing and annotation.</title>
        <authorList>
            <consortium name="The Broad Institute Genomics Platform"/>
            <consortium name="The Broad Institute Genome Sequencing Center for Infectious Disease"/>
            <person name="Wu L."/>
            <person name="Ma J."/>
        </authorList>
    </citation>
    <scope>NUCLEOTIDE SEQUENCE [LARGE SCALE GENOMIC DNA]</scope>
    <source>
        <strain evidence="3">CAIM 431</strain>
    </source>
</reference>
<protein>
    <submittedName>
        <fullName evidence="2">ABC transporter permease</fullName>
    </submittedName>
</protein>
<feature type="transmembrane region" description="Helical" evidence="1">
    <location>
        <begin position="20"/>
        <end position="40"/>
    </location>
</feature>
<organism evidence="2 3">
    <name type="scientific">Luteococcus peritonei</name>
    <dbReference type="NCBI Taxonomy" id="88874"/>
    <lineage>
        <taxon>Bacteria</taxon>
        <taxon>Bacillati</taxon>
        <taxon>Actinomycetota</taxon>
        <taxon>Actinomycetes</taxon>
        <taxon>Propionibacteriales</taxon>
        <taxon>Propionibacteriaceae</taxon>
        <taxon>Luteococcus</taxon>
    </lineage>
</organism>
<feature type="transmembrane region" description="Helical" evidence="1">
    <location>
        <begin position="346"/>
        <end position="371"/>
    </location>
</feature>
<keyword evidence="1" id="KW-0812">Transmembrane</keyword>
<dbReference type="RefSeq" id="WP_343873566.1">
    <property type="nucleotide sequence ID" value="NZ_BAAAIX010000017.1"/>
</dbReference>
<dbReference type="Proteomes" id="UP001597326">
    <property type="component" value="Unassembled WGS sequence"/>
</dbReference>
<feature type="transmembrane region" description="Helical" evidence="1">
    <location>
        <begin position="391"/>
        <end position="416"/>
    </location>
</feature>
<dbReference type="EMBL" id="JBHUFZ010000020">
    <property type="protein sequence ID" value="MFD1890462.1"/>
    <property type="molecule type" value="Genomic_DNA"/>
</dbReference>
<proteinExistence type="predicted"/>
<evidence type="ECO:0000313" key="3">
    <source>
        <dbReference type="Proteomes" id="UP001597326"/>
    </source>
</evidence>
<feature type="transmembrane region" description="Helical" evidence="1">
    <location>
        <begin position="465"/>
        <end position="487"/>
    </location>
</feature>
<comment type="caution">
    <text evidence="2">The sequence shown here is derived from an EMBL/GenBank/DDBJ whole genome shotgun (WGS) entry which is preliminary data.</text>
</comment>
<feature type="transmembrane region" description="Helical" evidence="1">
    <location>
        <begin position="436"/>
        <end position="458"/>
    </location>
</feature>
<evidence type="ECO:0000256" key="1">
    <source>
        <dbReference type="SAM" id="Phobius"/>
    </source>
</evidence>
<sequence>MSTLTGLSGCLRLAWRRNRLFLACWIAGLAVLMPLTLGQYETMIPPGTDPRATLEPLRHNPSMLALLGPAFDVYTTGGFVFWRVGGFCSTFAAMMAGFAVIRTTRAEEEEGRLELVRAGQVGRHAPLAASLLLGALAALALTAASAAPLVAMGLPVAGSLASGTALGIEALLFTGIGAVVAQVFESTRTVRGWTIGLLWGGMFLARMVIDGAGPAAERARLGWLVPLEWGMLLRPFAGHRWWVALMALALFVLLALLAFRLESARDHGAGLVAARPGPAVASPALSGAWGLAWRLQRNSLLGWSLALLLGAAGVGSIVAQLHDALADNPQLGQMLEKLGGSQDLDVAFYGAMLGIIATVVAVFGASILLRLRSEEVHGRVEPLLATATSRLWLASSHLALATVAPCLVLVGVGAALPLAEALRGGDWSPVGTYGRAAAGLLPGVLLVVGLAMALLGWLPRLTGLVWALLGWTLFATWVAVLFDLPAWLLRLQPWGHLRLLPRDAWSWTPFTVELLVALGLLALGLAGYRRRGIPA</sequence>
<gene>
    <name evidence="2" type="ORF">ACFSCS_09765</name>
</gene>
<keyword evidence="1" id="KW-0472">Membrane</keyword>
<evidence type="ECO:0000313" key="2">
    <source>
        <dbReference type="EMBL" id="MFD1890462.1"/>
    </source>
</evidence>
<feature type="transmembrane region" description="Helical" evidence="1">
    <location>
        <begin position="125"/>
        <end position="150"/>
    </location>
</feature>
<feature type="transmembrane region" description="Helical" evidence="1">
    <location>
        <begin position="300"/>
        <end position="321"/>
    </location>
</feature>
<feature type="transmembrane region" description="Helical" evidence="1">
    <location>
        <begin position="507"/>
        <end position="528"/>
    </location>
</feature>
<feature type="transmembrane region" description="Helical" evidence="1">
    <location>
        <begin position="156"/>
        <end position="180"/>
    </location>
</feature>
<name>A0ABW4RWE9_9ACTN</name>
<feature type="transmembrane region" description="Helical" evidence="1">
    <location>
        <begin position="241"/>
        <end position="259"/>
    </location>
</feature>
<feature type="transmembrane region" description="Helical" evidence="1">
    <location>
        <begin position="80"/>
        <end position="104"/>
    </location>
</feature>